<proteinExistence type="predicted"/>
<dbReference type="AlphaFoldDB" id="A0A8K0S3J4"/>
<evidence type="ECO:0000256" key="1">
    <source>
        <dbReference type="SAM" id="SignalP"/>
    </source>
</evidence>
<dbReference type="Proteomes" id="UP000813427">
    <property type="component" value="Unassembled WGS sequence"/>
</dbReference>
<sequence length="139" mass="16545">MEFCFFLVVYLLHQSSEACHRLRVDKHSDETMNITEPPMKPTEFADLLLQMSHAFWTHHYYPHILHTLWFKVQLKFNTRHISSDTAPFEAFVSQDEPFGTRRDLTNLSYVAIYRTSTNSQCKEMERKPRPSQTTRFPMT</sequence>
<organism evidence="2 3">
    <name type="scientific">Fusarium tricinctum</name>
    <dbReference type="NCBI Taxonomy" id="61284"/>
    <lineage>
        <taxon>Eukaryota</taxon>
        <taxon>Fungi</taxon>
        <taxon>Dikarya</taxon>
        <taxon>Ascomycota</taxon>
        <taxon>Pezizomycotina</taxon>
        <taxon>Sordariomycetes</taxon>
        <taxon>Hypocreomycetidae</taxon>
        <taxon>Hypocreales</taxon>
        <taxon>Nectriaceae</taxon>
        <taxon>Fusarium</taxon>
        <taxon>Fusarium tricinctum species complex</taxon>
    </lineage>
</organism>
<name>A0A8K0S3J4_9HYPO</name>
<protein>
    <submittedName>
        <fullName evidence="2">Uncharacterized protein</fullName>
    </submittedName>
</protein>
<reference evidence="2" key="1">
    <citation type="journal article" date="2021" name="Nat. Commun.">
        <title>Genetic determinants of endophytism in the Arabidopsis root mycobiome.</title>
        <authorList>
            <person name="Mesny F."/>
            <person name="Miyauchi S."/>
            <person name="Thiergart T."/>
            <person name="Pickel B."/>
            <person name="Atanasova L."/>
            <person name="Karlsson M."/>
            <person name="Huettel B."/>
            <person name="Barry K.W."/>
            <person name="Haridas S."/>
            <person name="Chen C."/>
            <person name="Bauer D."/>
            <person name="Andreopoulos W."/>
            <person name="Pangilinan J."/>
            <person name="LaButti K."/>
            <person name="Riley R."/>
            <person name="Lipzen A."/>
            <person name="Clum A."/>
            <person name="Drula E."/>
            <person name="Henrissat B."/>
            <person name="Kohler A."/>
            <person name="Grigoriev I.V."/>
            <person name="Martin F.M."/>
            <person name="Hacquard S."/>
        </authorList>
    </citation>
    <scope>NUCLEOTIDE SEQUENCE</scope>
    <source>
        <strain evidence="2">MPI-SDFR-AT-0068</strain>
    </source>
</reference>
<feature type="signal peptide" evidence="1">
    <location>
        <begin position="1"/>
        <end position="18"/>
    </location>
</feature>
<keyword evidence="1" id="KW-0732">Signal</keyword>
<accession>A0A8K0S3J4</accession>
<comment type="caution">
    <text evidence="2">The sequence shown here is derived from an EMBL/GenBank/DDBJ whole genome shotgun (WGS) entry which is preliminary data.</text>
</comment>
<evidence type="ECO:0000313" key="3">
    <source>
        <dbReference type="Proteomes" id="UP000813427"/>
    </source>
</evidence>
<feature type="chain" id="PRO_5035465212" evidence="1">
    <location>
        <begin position="19"/>
        <end position="139"/>
    </location>
</feature>
<evidence type="ECO:0000313" key="2">
    <source>
        <dbReference type="EMBL" id="KAH7252582.1"/>
    </source>
</evidence>
<keyword evidence="3" id="KW-1185">Reference proteome</keyword>
<dbReference type="EMBL" id="JAGPXF010000003">
    <property type="protein sequence ID" value="KAH7252582.1"/>
    <property type="molecule type" value="Genomic_DNA"/>
</dbReference>
<gene>
    <name evidence="2" type="ORF">BKA59DRAFT_474921</name>
</gene>